<dbReference type="EMBL" id="GBRH01158725">
    <property type="protein sequence ID" value="JAE39171.1"/>
    <property type="molecule type" value="Transcribed_RNA"/>
</dbReference>
<feature type="region of interest" description="Disordered" evidence="1">
    <location>
        <begin position="1"/>
        <end position="29"/>
    </location>
</feature>
<reference evidence="2" key="1">
    <citation type="submission" date="2014-09" db="EMBL/GenBank/DDBJ databases">
        <authorList>
            <person name="Magalhaes I.L.F."/>
            <person name="Oliveira U."/>
            <person name="Santos F.R."/>
            <person name="Vidigal T.H.D.A."/>
            <person name="Brescovit A.D."/>
            <person name="Santos A.J."/>
        </authorList>
    </citation>
    <scope>NUCLEOTIDE SEQUENCE</scope>
    <source>
        <tissue evidence="2">Shoot tissue taken approximately 20 cm above the soil surface</tissue>
    </source>
</reference>
<name>A0A0A9HWB8_ARUDO</name>
<evidence type="ECO:0000313" key="2">
    <source>
        <dbReference type="EMBL" id="JAE39171.1"/>
    </source>
</evidence>
<protein>
    <submittedName>
        <fullName evidence="2">Uncharacterized protein</fullName>
    </submittedName>
</protein>
<reference evidence="2" key="2">
    <citation type="journal article" date="2015" name="Data Brief">
        <title>Shoot transcriptome of the giant reed, Arundo donax.</title>
        <authorList>
            <person name="Barrero R.A."/>
            <person name="Guerrero F.D."/>
            <person name="Moolhuijzen P."/>
            <person name="Goolsby J.A."/>
            <person name="Tidwell J."/>
            <person name="Bellgard S.E."/>
            <person name="Bellgard M.I."/>
        </authorList>
    </citation>
    <scope>NUCLEOTIDE SEQUENCE</scope>
    <source>
        <tissue evidence="2">Shoot tissue taken approximately 20 cm above the soil surface</tissue>
    </source>
</reference>
<organism evidence="2">
    <name type="scientific">Arundo donax</name>
    <name type="common">Giant reed</name>
    <name type="synonym">Donax arundinaceus</name>
    <dbReference type="NCBI Taxonomy" id="35708"/>
    <lineage>
        <taxon>Eukaryota</taxon>
        <taxon>Viridiplantae</taxon>
        <taxon>Streptophyta</taxon>
        <taxon>Embryophyta</taxon>
        <taxon>Tracheophyta</taxon>
        <taxon>Spermatophyta</taxon>
        <taxon>Magnoliopsida</taxon>
        <taxon>Liliopsida</taxon>
        <taxon>Poales</taxon>
        <taxon>Poaceae</taxon>
        <taxon>PACMAD clade</taxon>
        <taxon>Arundinoideae</taxon>
        <taxon>Arundineae</taxon>
        <taxon>Arundo</taxon>
    </lineage>
</organism>
<sequence>MGFRLRSDRRRRGCAESREPGSAGTGTAGGVGAGAGLVCALERGVRGGGRRRRSYH</sequence>
<dbReference type="AlphaFoldDB" id="A0A0A9HWB8"/>
<accession>A0A0A9HWB8</accession>
<proteinExistence type="predicted"/>
<evidence type="ECO:0000256" key="1">
    <source>
        <dbReference type="SAM" id="MobiDB-lite"/>
    </source>
</evidence>